<dbReference type="PANTHER" id="PTHR45947:SF3">
    <property type="entry name" value="SULFOQUINOVOSYL TRANSFERASE SQD2"/>
    <property type="match status" value="1"/>
</dbReference>
<name>Q2RY57_RHORT</name>
<dbReference type="EMBL" id="CP000230">
    <property type="protein sequence ID" value="ABC20938.1"/>
    <property type="molecule type" value="Genomic_DNA"/>
</dbReference>
<keyword evidence="3" id="KW-1185">Reference proteome</keyword>
<evidence type="ECO:0000313" key="3">
    <source>
        <dbReference type="Proteomes" id="UP000001929"/>
    </source>
</evidence>
<evidence type="ECO:0000259" key="1">
    <source>
        <dbReference type="Pfam" id="PF13439"/>
    </source>
</evidence>
<dbReference type="EnsemblBacteria" id="ABC20938">
    <property type="protein sequence ID" value="ABC20938"/>
    <property type="gene ID" value="Rru_A0133"/>
</dbReference>
<dbReference type="RefSeq" id="WP_011387894.1">
    <property type="nucleotide sequence ID" value="NC_007643.1"/>
</dbReference>
<sequence length="344" mass="38248">MRITIVTDAWHPQPNGVVRVVDTVRQRLEHRDHEVQLIEPGLFRCMPCPTYPEIPLALLPARPLRKMIDEFRPEAVHIATEGPLGQAARSLCLKRGWPFTTAYHTKFPEYIHARTHLPLDWLYTFMRRFHGPSSAVLCPSPSVRRELAGRGFANAIEWSHGVDTALFRPQPKDFIDLPRPLFLYVGRVTVDKNLPAFLDLDLPGSKLVIGSGPQREGLMRRYPKAHFHIAFGDQELSRYFAAADCFVFPSRTDTFGLVMLEALASGVPVAAFPVTGPRDVIGAAPVGVLDEDLARAAMGALTLDPLACRAYAEGFSWERVVDELLHALRPLPTAAAPLAQARIA</sequence>
<dbReference type="PATRIC" id="fig|269796.9.peg.188"/>
<reference evidence="2 3" key="1">
    <citation type="journal article" date="2011" name="Stand. Genomic Sci.">
        <title>Complete genome sequence of Rhodospirillum rubrum type strain (S1).</title>
        <authorList>
            <person name="Munk A.C."/>
            <person name="Copeland A."/>
            <person name="Lucas S."/>
            <person name="Lapidus A."/>
            <person name="Del Rio T.G."/>
            <person name="Barry K."/>
            <person name="Detter J.C."/>
            <person name="Hammon N."/>
            <person name="Israni S."/>
            <person name="Pitluck S."/>
            <person name="Brettin T."/>
            <person name="Bruce D."/>
            <person name="Han C."/>
            <person name="Tapia R."/>
            <person name="Gilna P."/>
            <person name="Schmutz J."/>
            <person name="Larimer F."/>
            <person name="Land M."/>
            <person name="Kyrpides N.C."/>
            <person name="Mavromatis K."/>
            <person name="Richardson P."/>
            <person name="Rohde M."/>
            <person name="Goker M."/>
            <person name="Klenk H.P."/>
            <person name="Zhang Y."/>
            <person name="Roberts G.P."/>
            <person name="Reslewic S."/>
            <person name="Schwartz D.C."/>
        </authorList>
    </citation>
    <scope>NUCLEOTIDE SEQUENCE [LARGE SCALE GENOMIC DNA]</scope>
    <source>
        <strain evidence="3">ATCC 11170 / ATH 1.1.1 / DSM 467 / LMG 4362 / NCIMB 8255 / S1</strain>
    </source>
</reference>
<dbReference type="KEGG" id="rru:Rru_A0133"/>
<dbReference type="InterPro" id="IPR050194">
    <property type="entry name" value="Glycosyltransferase_grp1"/>
</dbReference>
<dbReference type="InterPro" id="IPR028098">
    <property type="entry name" value="Glyco_trans_4-like_N"/>
</dbReference>
<proteinExistence type="predicted"/>
<dbReference type="HOGENOM" id="CLU_009583_2_0_5"/>
<dbReference type="GO" id="GO:0016757">
    <property type="term" value="F:glycosyltransferase activity"/>
    <property type="evidence" value="ECO:0007669"/>
    <property type="project" value="TreeGrafter"/>
</dbReference>
<organism evidence="2 3">
    <name type="scientific">Rhodospirillum rubrum (strain ATCC 11170 / ATH 1.1.1 / DSM 467 / LMG 4362 / NCIMB 8255 / S1)</name>
    <dbReference type="NCBI Taxonomy" id="269796"/>
    <lineage>
        <taxon>Bacteria</taxon>
        <taxon>Pseudomonadati</taxon>
        <taxon>Pseudomonadota</taxon>
        <taxon>Alphaproteobacteria</taxon>
        <taxon>Rhodospirillales</taxon>
        <taxon>Rhodospirillaceae</taxon>
        <taxon>Rhodospirillum</taxon>
    </lineage>
</organism>
<dbReference type="CAZy" id="GT4">
    <property type="family name" value="Glycosyltransferase Family 4"/>
</dbReference>
<gene>
    <name evidence="2" type="ordered locus">Rru_A0133</name>
</gene>
<dbReference type="Gene3D" id="3.40.50.2000">
    <property type="entry name" value="Glycogen Phosphorylase B"/>
    <property type="match status" value="2"/>
</dbReference>
<dbReference type="CDD" id="cd03814">
    <property type="entry name" value="GT4-like"/>
    <property type="match status" value="1"/>
</dbReference>
<dbReference type="PhylomeDB" id="Q2RY57"/>
<dbReference type="Pfam" id="PF13692">
    <property type="entry name" value="Glyco_trans_1_4"/>
    <property type="match status" value="1"/>
</dbReference>
<dbReference type="eggNOG" id="COG0438">
    <property type="taxonomic scope" value="Bacteria"/>
</dbReference>
<feature type="domain" description="Glycosyltransferase subfamily 4-like N-terminal" evidence="1">
    <location>
        <begin position="15"/>
        <end position="165"/>
    </location>
</feature>
<protein>
    <submittedName>
        <fullName evidence="2">Glycosyl transferase, group 1</fullName>
    </submittedName>
</protein>
<evidence type="ECO:0000313" key="2">
    <source>
        <dbReference type="EMBL" id="ABC20938.1"/>
    </source>
</evidence>
<dbReference type="Pfam" id="PF13439">
    <property type="entry name" value="Glyco_transf_4"/>
    <property type="match status" value="1"/>
</dbReference>
<accession>Q2RY57</accession>
<dbReference type="PANTHER" id="PTHR45947">
    <property type="entry name" value="SULFOQUINOVOSYL TRANSFERASE SQD2"/>
    <property type="match status" value="1"/>
</dbReference>
<dbReference type="SUPFAM" id="SSF53756">
    <property type="entry name" value="UDP-Glycosyltransferase/glycogen phosphorylase"/>
    <property type="match status" value="1"/>
</dbReference>
<dbReference type="Proteomes" id="UP000001929">
    <property type="component" value="Chromosome"/>
</dbReference>
<keyword evidence="2" id="KW-0808">Transferase</keyword>
<dbReference type="AlphaFoldDB" id="Q2RY57"/>
<dbReference type="STRING" id="269796.Rru_A0133"/>